<protein>
    <recommendedName>
        <fullName evidence="3">HEAT repeat domain-containing protein</fullName>
    </recommendedName>
</protein>
<gene>
    <name evidence="2" type="ORF">Cvel_21807</name>
</gene>
<dbReference type="VEuPathDB" id="CryptoDB:Cvel_21807"/>
<sequence>METNGILPGEPARWKEFGVLRHEQREGGLHDIFGALKTWLNGETRKSLVEGLRDPNQLVRERALESIFQATSRRSETLFKEFHKAAKDKDQQKTATALSSRTASRPPSPATSPTGRGGLGGQG</sequence>
<evidence type="ECO:0000313" key="2">
    <source>
        <dbReference type="EMBL" id="CEM28736.1"/>
    </source>
</evidence>
<evidence type="ECO:0008006" key="3">
    <source>
        <dbReference type="Google" id="ProtNLM"/>
    </source>
</evidence>
<evidence type="ECO:0000256" key="1">
    <source>
        <dbReference type="SAM" id="MobiDB-lite"/>
    </source>
</evidence>
<proteinExistence type="predicted"/>
<dbReference type="AlphaFoldDB" id="A0A0G4GGI9"/>
<feature type="compositionally biased region" description="Low complexity" evidence="1">
    <location>
        <begin position="93"/>
        <end position="105"/>
    </location>
</feature>
<name>A0A0G4GGI9_9ALVE</name>
<feature type="compositionally biased region" description="Basic and acidic residues" evidence="1">
    <location>
        <begin position="83"/>
        <end position="92"/>
    </location>
</feature>
<dbReference type="EMBL" id="CDMZ01001191">
    <property type="protein sequence ID" value="CEM28736.1"/>
    <property type="molecule type" value="Genomic_DNA"/>
</dbReference>
<organism evidence="2">
    <name type="scientific">Chromera velia CCMP2878</name>
    <dbReference type="NCBI Taxonomy" id="1169474"/>
    <lineage>
        <taxon>Eukaryota</taxon>
        <taxon>Sar</taxon>
        <taxon>Alveolata</taxon>
        <taxon>Colpodellida</taxon>
        <taxon>Chromeraceae</taxon>
        <taxon>Chromera</taxon>
    </lineage>
</organism>
<reference evidence="2" key="1">
    <citation type="submission" date="2014-11" db="EMBL/GenBank/DDBJ databases">
        <authorList>
            <person name="Otto D Thomas"/>
            <person name="Naeem Raeece"/>
        </authorList>
    </citation>
    <scope>NUCLEOTIDE SEQUENCE</scope>
</reference>
<feature type="region of interest" description="Disordered" evidence="1">
    <location>
        <begin position="83"/>
        <end position="123"/>
    </location>
</feature>
<accession>A0A0G4GGI9</accession>